<evidence type="ECO:0000256" key="6">
    <source>
        <dbReference type="ARBA" id="ARBA00022679"/>
    </source>
</evidence>
<dbReference type="EMBL" id="AAQH01000001">
    <property type="protein sequence ID" value="EAT13821.1"/>
    <property type="molecule type" value="Genomic_DNA"/>
</dbReference>
<dbReference type="InterPro" id="IPR004358">
    <property type="entry name" value="Sig_transdc_His_kin-like_C"/>
</dbReference>
<keyword evidence="10" id="KW-0812">Transmembrane</keyword>
<keyword evidence="7" id="KW-0547">Nucleotide-binding</keyword>
<feature type="domain" description="Histidine kinase" evidence="11">
    <location>
        <begin position="214"/>
        <end position="429"/>
    </location>
</feature>
<evidence type="ECO:0000256" key="5">
    <source>
        <dbReference type="ARBA" id="ARBA00022553"/>
    </source>
</evidence>
<evidence type="ECO:0000313" key="13">
    <source>
        <dbReference type="EMBL" id="EAT13821.1"/>
    </source>
</evidence>
<dbReference type="PANTHER" id="PTHR44936">
    <property type="entry name" value="SENSOR PROTEIN CREC"/>
    <property type="match status" value="1"/>
</dbReference>
<feature type="transmembrane region" description="Helical" evidence="10">
    <location>
        <begin position="130"/>
        <end position="149"/>
    </location>
</feature>
<dbReference type="SMART" id="SM00387">
    <property type="entry name" value="HATPase_c"/>
    <property type="match status" value="1"/>
</dbReference>
<dbReference type="InterPro" id="IPR003594">
    <property type="entry name" value="HATPase_dom"/>
</dbReference>
<dbReference type="Proteomes" id="UP000004263">
    <property type="component" value="Unassembled WGS sequence"/>
</dbReference>
<evidence type="ECO:0000259" key="12">
    <source>
        <dbReference type="PROSITE" id="PS50885"/>
    </source>
</evidence>
<keyword evidence="14" id="KW-1185">Reference proteome</keyword>
<dbReference type="SMART" id="SM00304">
    <property type="entry name" value="HAMP"/>
    <property type="match status" value="1"/>
</dbReference>
<dbReference type="CDD" id="cd06225">
    <property type="entry name" value="HAMP"/>
    <property type="match status" value="1"/>
</dbReference>
<keyword evidence="4" id="KW-1003">Cell membrane</keyword>
<dbReference type="Gene3D" id="6.10.340.10">
    <property type="match status" value="1"/>
</dbReference>
<dbReference type="GO" id="GO:0000155">
    <property type="term" value="F:phosphorelay sensor kinase activity"/>
    <property type="evidence" value="ECO:0007669"/>
    <property type="project" value="InterPro"/>
</dbReference>
<comment type="subcellular location">
    <subcellularLocation>
        <location evidence="2">Cell membrane</location>
        <topology evidence="2">Multi-pass membrane protein</topology>
    </subcellularLocation>
</comment>
<dbReference type="Pfam" id="PF02518">
    <property type="entry name" value="HATPase_c"/>
    <property type="match status" value="1"/>
</dbReference>
<dbReference type="OrthoDB" id="9804645at2"/>
<keyword evidence="5" id="KW-0597">Phosphoprotein</keyword>
<evidence type="ECO:0000256" key="10">
    <source>
        <dbReference type="SAM" id="Phobius"/>
    </source>
</evidence>
<dbReference type="InterPro" id="IPR003661">
    <property type="entry name" value="HisK_dim/P_dom"/>
</dbReference>
<dbReference type="InterPro" id="IPR003660">
    <property type="entry name" value="HAMP_dom"/>
</dbReference>
<keyword evidence="10" id="KW-1133">Transmembrane helix</keyword>
<reference evidence="13 14" key="1">
    <citation type="submission" date="2006-03" db="EMBL/GenBank/DDBJ databases">
        <authorList>
            <person name="Pinhassi J."/>
            <person name="Pedros-Alio C."/>
            <person name="Ferriera S."/>
            <person name="Johnson J."/>
            <person name="Kravitz S."/>
            <person name="Halpern A."/>
            <person name="Remington K."/>
            <person name="Beeson K."/>
            <person name="Tran B."/>
            <person name="Rogers Y.-H."/>
            <person name="Friedman R."/>
            <person name="Venter J.C."/>
        </authorList>
    </citation>
    <scope>NUCLEOTIDE SEQUENCE [LARGE SCALE GENOMIC DNA]</scope>
    <source>
        <strain evidence="13 14">RED65</strain>
    </source>
</reference>
<keyword evidence="9" id="KW-0067">ATP-binding</keyword>
<dbReference type="Gene3D" id="3.30.565.10">
    <property type="entry name" value="Histidine kinase-like ATPase, C-terminal domain"/>
    <property type="match status" value="1"/>
</dbReference>
<evidence type="ECO:0000313" key="14">
    <source>
        <dbReference type="Proteomes" id="UP000004263"/>
    </source>
</evidence>
<keyword evidence="6" id="KW-0808">Transferase</keyword>
<dbReference type="InterPro" id="IPR036097">
    <property type="entry name" value="HisK_dim/P_sf"/>
</dbReference>
<dbReference type="GO" id="GO:0005524">
    <property type="term" value="F:ATP binding"/>
    <property type="evidence" value="ECO:0007669"/>
    <property type="project" value="UniProtKB-KW"/>
</dbReference>
<dbReference type="PANTHER" id="PTHR44936:SF10">
    <property type="entry name" value="SENSOR PROTEIN RSTB"/>
    <property type="match status" value="1"/>
</dbReference>
<comment type="caution">
    <text evidence="13">The sequence shown here is derived from an EMBL/GenBank/DDBJ whole genome shotgun (WGS) entry which is preliminary data.</text>
</comment>
<dbReference type="Gene3D" id="1.10.287.130">
    <property type="match status" value="1"/>
</dbReference>
<dbReference type="PROSITE" id="PS50885">
    <property type="entry name" value="HAMP"/>
    <property type="match status" value="1"/>
</dbReference>
<protein>
    <recommendedName>
        <fullName evidence="3">histidine kinase</fullName>
        <ecNumber evidence="3">2.7.13.3</ecNumber>
    </recommendedName>
</protein>
<organism evidence="13 14">
    <name type="scientific">Bermanella marisrubri</name>
    <dbReference type="NCBI Taxonomy" id="207949"/>
    <lineage>
        <taxon>Bacteria</taxon>
        <taxon>Pseudomonadati</taxon>
        <taxon>Pseudomonadota</taxon>
        <taxon>Gammaproteobacteria</taxon>
        <taxon>Oceanospirillales</taxon>
        <taxon>Oceanospirillaceae</taxon>
        <taxon>Bermanella</taxon>
    </lineage>
</organism>
<keyword evidence="10" id="KW-0472">Membrane</keyword>
<dbReference type="AlphaFoldDB" id="Q1N5X1"/>
<dbReference type="SUPFAM" id="SSF47384">
    <property type="entry name" value="Homodimeric domain of signal transducing histidine kinase"/>
    <property type="match status" value="1"/>
</dbReference>
<evidence type="ECO:0000259" key="11">
    <source>
        <dbReference type="PROSITE" id="PS50109"/>
    </source>
</evidence>
<evidence type="ECO:0000256" key="1">
    <source>
        <dbReference type="ARBA" id="ARBA00000085"/>
    </source>
</evidence>
<evidence type="ECO:0000256" key="8">
    <source>
        <dbReference type="ARBA" id="ARBA00022777"/>
    </source>
</evidence>
<name>Q1N5X1_9GAMM</name>
<dbReference type="STRING" id="207949.RED65_10524"/>
<keyword evidence="8 13" id="KW-0418">Kinase</keyword>
<dbReference type="EC" id="2.7.13.3" evidence="3"/>
<comment type="catalytic activity">
    <reaction evidence="1">
        <text>ATP + protein L-histidine = ADP + protein N-phospho-L-histidine.</text>
        <dbReference type="EC" id="2.7.13.3"/>
    </reaction>
</comment>
<evidence type="ECO:0000256" key="3">
    <source>
        <dbReference type="ARBA" id="ARBA00012438"/>
    </source>
</evidence>
<evidence type="ECO:0000256" key="2">
    <source>
        <dbReference type="ARBA" id="ARBA00004651"/>
    </source>
</evidence>
<dbReference type="InterPro" id="IPR050980">
    <property type="entry name" value="2C_sensor_his_kinase"/>
</dbReference>
<dbReference type="CDD" id="cd00082">
    <property type="entry name" value="HisKA"/>
    <property type="match status" value="1"/>
</dbReference>
<evidence type="ECO:0000256" key="9">
    <source>
        <dbReference type="ARBA" id="ARBA00022840"/>
    </source>
</evidence>
<gene>
    <name evidence="13" type="ORF">RED65_10524</name>
</gene>
<sequence>MLLVSTLLASSLWTMSHLTSNEDASRALNHIHQHLETLNHTELHQRLSSPVYSHYSASIKLPALSKLEQARLKHFQYVAVADSSLVVFRLAGNGLLSMHWEQFWDAYMTLAEAEGIVPIERQPAFTSQRLFILILVVLVATGLFVYFLVSGFEMNLEQLQRASSRIANGHLNSRVKVDEEKKNTDPFSRLGFAFNRMANQIQRLMGVQREMIRAVSHELRTPVARMRFGIQMLEDSTDDQFVHKQLHAMDNDLQELDELVDEILTYARLEEGGPILEFERNNMLDLVHQIVEETRRRTDKVTIQAHSDTVNEARIFSDIEYRYLHRAVQNLVGNACRYAKSQVHIEYHCDEQVCRIDVEDDGEGIPEKDWERVFTPFTRLDDSRTRSSGGYGLGLSIVQRIIYWHGGQASVGRSRWGGAKMSLVWPQYREH</sequence>
<evidence type="ECO:0000256" key="7">
    <source>
        <dbReference type="ARBA" id="ARBA00022741"/>
    </source>
</evidence>
<dbReference type="SMART" id="SM00388">
    <property type="entry name" value="HisKA"/>
    <property type="match status" value="1"/>
</dbReference>
<accession>Q1N5X1</accession>
<dbReference type="PRINTS" id="PR00344">
    <property type="entry name" value="BCTRLSENSOR"/>
</dbReference>
<feature type="domain" description="HAMP" evidence="12">
    <location>
        <begin position="156"/>
        <end position="206"/>
    </location>
</feature>
<dbReference type="GO" id="GO:0005886">
    <property type="term" value="C:plasma membrane"/>
    <property type="evidence" value="ECO:0007669"/>
    <property type="project" value="UniProtKB-SubCell"/>
</dbReference>
<evidence type="ECO:0000256" key="4">
    <source>
        <dbReference type="ARBA" id="ARBA00022475"/>
    </source>
</evidence>
<dbReference type="HOGENOM" id="CLU_000445_89_27_6"/>
<proteinExistence type="predicted"/>
<dbReference type="Pfam" id="PF00672">
    <property type="entry name" value="HAMP"/>
    <property type="match status" value="1"/>
</dbReference>
<dbReference type="PROSITE" id="PS50109">
    <property type="entry name" value="HIS_KIN"/>
    <property type="match status" value="1"/>
</dbReference>
<dbReference type="InterPro" id="IPR005467">
    <property type="entry name" value="His_kinase_dom"/>
</dbReference>
<dbReference type="Pfam" id="PF00512">
    <property type="entry name" value="HisKA"/>
    <property type="match status" value="1"/>
</dbReference>
<dbReference type="InterPro" id="IPR036890">
    <property type="entry name" value="HATPase_C_sf"/>
</dbReference>
<dbReference type="SUPFAM" id="SSF55874">
    <property type="entry name" value="ATPase domain of HSP90 chaperone/DNA topoisomerase II/histidine kinase"/>
    <property type="match status" value="1"/>
</dbReference>